<keyword evidence="2" id="KW-1185">Reference proteome</keyword>
<dbReference type="Pfam" id="PF13489">
    <property type="entry name" value="Methyltransf_23"/>
    <property type="match status" value="1"/>
</dbReference>
<reference evidence="1 2" key="1">
    <citation type="submission" date="2019-06" db="EMBL/GenBank/DDBJ databases">
        <authorList>
            <person name="Meng X."/>
        </authorList>
    </citation>
    <scope>NUCLEOTIDE SEQUENCE [LARGE SCALE GENOMIC DNA]</scope>
    <source>
        <strain evidence="1 2">M625</strain>
    </source>
</reference>
<dbReference type="AlphaFoldDB" id="A0A504J1Q0"/>
<keyword evidence="1" id="KW-0808">Transferase</keyword>
<sequence length="209" mass="24759">MLCSLCASKTNVFSEVQHKKYLQCNECNSVMLDHSFFLSKNQERERYNLHQNDVYNLGYQNSVSTIIEKVVNNHSKHDKGLDFGSGTNSVVSYLLKNKNYDILEYDPIFKNKNDVLLDSNYDYIICCEVVEHFYRPIQEFQLLSRLLKPNGTLYCKTKLFTENINFDTWWYKNDPTHVFFYTPKSINWIKNKFNFGHVEVAKDVIIFQK</sequence>
<keyword evidence="1" id="KW-0489">Methyltransferase</keyword>
<comment type="caution">
    <text evidence="1">The sequence shown here is derived from an EMBL/GenBank/DDBJ whole genome shotgun (WGS) entry which is preliminary data.</text>
</comment>
<evidence type="ECO:0000313" key="1">
    <source>
        <dbReference type="EMBL" id="TPN84796.1"/>
    </source>
</evidence>
<dbReference type="Proteomes" id="UP000315540">
    <property type="component" value="Unassembled WGS sequence"/>
</dbReference>
<dbReference type="GO" id="GO:0032259">
    <property type="term" value="P:methylation"/>
    <property type="evidence" value="ECO:0007669"/>
    <property type="project" value="UniProtKB-KW"/>
</dbReference>
<dbReference type="Gene3D" id="3.40.50.150">
    <property type="entry name" value="Vaccinia Virus protein VP39"/>
    <property type="match status" value="1"/>
</dbReference>
<dbReference type="RefSeq" id="WP_140595131.1">
    <property type="nucleotide sequence ID" value="NZ_VFWZ01000005.1"/>
</dbReference>
<proteinExistence type="predicted"/>
<dbReference type="OrthoDB" id="9816564at2"/>
<name>A0A504J1Q0_9FLAO</name>
<dbReference type="InterPro" id="IPR029063">
    <property type="entry name" value="SAM-dependent_MTases_sf"/>
</dbReference>
<evidence type="ECO:0000313" key="2">
    <source>
        <dbReference type="Proteomes" id="UP000315540"/>
    </source>
</evidence>
<gene>
    <name evidence="1" type="ORF">FHK87_17870</name>
</gene>
<dbReference type="EMBL" id="VFWZ01000005">
    <property type="protein sequence ID" value="TPN84796.1"/>
    <property type="molecule type" value="Genomic_DNA"/>
</dbReference>
<organism evidence="1 2">
    <name type="scientific">Aquimarina algicola</name>
    <dbReference type="NCBI Taxonomy" id="2589995"/>
    <lineage>
        <taxon>Bacteria</taxon>
        <taxon>Pseudomonadati</taxon>
        <taxon>Bacteroidota</taxon>
        <taxon>Flavobacteriia</taxon>
        <taxon>Flavobacteriales</taxon>
        <taxon>Flavobacteriaceae</taxon>
        <taxon>Aquimarina</taxon>
    </lineage>
</organism>
<accession>A0A504J1Q0</accession>
<protein>
    <submittedName>
        <fullName evidence="1">Class I SAM-dependent methyltransferase</fullName>
    </submittedName>
</protein>
<dbReference type="SUPFAM" id="SSF53335">
    <property type="entry name" value="S-adenosyl-L-methionine-dependent methyltransferases"/>
    <property type="match status" value="1"/>
</dbReference>
<dbReference type="GO" id="GO:0008168">
    <property type="term" value="F:methyltransferase activity"/>
    <property type="evidence" value="ECO:0007669"/>
    <property type="project" value="UniProtKB-KW"/>
</dbReference>